<gene>
    <name evidence="3" type="ORF">KL771_08540</name>
</gene>
<feature type="signal peptide" evidence="2">
    <location>
        <begin position="1"/>
        <end position="17"/>
    </location>
</feature>
<accession>A0A947D795</accession>
<evidence type="ECO:0000313" key="3">
    <source>
        <dbReference type="EMBL" id="MBT9289497.1"/>
    </source>
</evidence>
<protein>
    <submittedName>
        <fullName evidence="3">Uncharacterized protein</fullName>
    </submittedName>
</protein>
<keyword evidence="2" id="KW-0732">Signal</keyword>
<dbReference type="EMBL" id="JAHHZF010000004">
    <property type="protein sequence ID" value="MBT9289497.1"/>
    <property type="molecule type" value="Genomic_DNA"/>
</dbReference>
<keyword evidence="1" id="KW-0472">Membrane</keyword>
<proteinExistence type="predicted"/>
<organism evidence="3 4">
    <name type="scientific">Prosthecodimorpha staleyi</name>
    <dbReference type="NCBI Taxonomy" id="2840188"/>
    <lineage>
        <taxon>Bacteria</taxon>
        <taxon>Pseudomonadati</taxon>
        <taxon>Pseudomonadota</taxon>
        <taxon>Alphaproteobacteria</taxon>
        <taxon>Hyphomicrobiales</taxon>
        <taxon>Ancalomicrobiaceae</taxon>
        <taxon>Prosthecodimorpha</taxon>
    </lineage>
</organism>
<feature type="transmembrane region" description="Helical" evidence="1">
    <location>
        <begin position="259"/>
        <end position="277"/>
    </location>
</feature>
<keyword evidence="4" id="KW-1185">Reference proteome</keyword>
<dbReference type="Proteomes" id="UP000766595">
    <property type="component" value="Unassembled WGS sequence"/>
</dbReference>
<sequence length="468" mass="51285">MLALISVLALGIGSSHADPQAQACQWSNSEELFQKTVNFKNTDPTVAAPVLFPSRTKNIYDSAGFLRSDEIRVAVGGAALARIELPSKDAPTLIYTNGAAQPKVVWGVNSASEFRDAPPPVKLPINTKIDTRGTDSIVVRLDAPKIEPFTEHWQLVAALCDGTTKTLLGYTIVDVEIVKPIYAWGWSIFALSAFWSLITFVAWRLNRKKIDKLISIESNEQILQYSSRYIFLKRARIAANPIFISQNALGYGSLSRFQILIFTTIVGFVLLYIYIYLGTLPTMSTTILQLLGVTVGGSTLARIANDWAGISPATRRLLIGGGLLRISKDKPHLSDLLETHGEVDVAKVQALLFTALIAFSILGCTATGLSGFELPQEIVFLSGISQLAYVVGSVAPSDTRTRLEQDISQFRQKAADRRSNPTDPQSKAAFEQATALARSTLYETYLDRFDESMFDVMISDDPTLKAIV</sequence>
<keyword evidence="1" id="KW-1133">Transmembrane helix</keyword>
<feature type="chain" id="PRO_5038014763" evidence="2">
    <location>
        <begin position="18"/>
        <end position="468"/>
    </location>
</feature>
<keyword evidence="1" id="KW-0812">Transmembrane</keyword>
<feature type="transmembrane region" description="Helical" evidence="1">
    <location>
        <begin position="181"/>
        <end position="203"/>
    </location>
</feature>
<evidence type="ECO:0000256" key="2">
    <source>
        <dbReference type="SAM" id="SignalP"/>
    </source>
</evidence>
<reference evidence="3 4" key="1">
    <citation type="submission" date="2021-06" db="EMBL/GenBank/DDBJ databases">
        <authorList>
            <person name="Grouzdev D.S."/>
            <person name="Koziaeva V."/>
        </authorList>
    </citation>
    <scope>NUCLEOTIDE SEQUENCE [LARGE SCALE GENOMIC DNA]</scope>
    <source>
        <strain evidence="3 4">22</strain>
    </source>
</reference>
<evidence type="ECO:0000313" key="4">
    <source>
        <dbReference type="Proteomes" id="UP000766595"/>
    </source>
</evidence>
<feature type="transmembrane region" description="Helical" evidence="1">
    <location>
        <begin position="350"/>
        <end position="372"/>
    </location>
</feature>
<dbReference type="RefSeq" id="WP_261968132.1">
    <property type="nucleotide sequence ID" value="NZ_JAHHZF010000004.1"/>
</dbReference>
<comment type="caution">
    <text evidence="3">The sequence shown here is derived from an EMBL/GenBank/DDBJ whole genome shotgun (WGS) entry which is preliminary data.</text>
</comment>
<evidence type="ECO:0000256" key="1">
    <source>
        <dbReference type="SAM" id="Phobius"/>
    </source>
</evidence>
<dbReference type="AlphaFoldDB" id="A0A947D795"/>
<name>A0A947D795_9HYPH</name>